<dbReference type="UniPathway" id="UPA00344"/>
<dbReference type="InterPro" id="IPR036135">
    <property type="entry name" value="MoeA_linker/N_sf"/>
</dbReference>
<dbReference type="GO" id="GO:0061599">
    <property type="term" value="F:molybdopterin molybdotransferase activity"/>
    <property type="evidence" value="ECO:0007669"/>
    <property type="project" value="UniProtKB-UniRule"/>
</dbReference>
<dbReference type="PANTHER" id="PTHR10192">
    <property type="entry name" value="MOLYBDOPTERIN BIOSYNTHESIS PROTEIN"/>
    <property type="match status" value="1"/>
</dbReference>
<dbReference type="SMART" id="SM00852">
    <property type="entry name" value="MoCF_biosynth"/>
    <property type="match status" value="1"/>
</dbReference>
<dbReference type="Pfam" id="PF00994">
    <property type="entry name" value="MoCF_biosynth"/>
    <property type="match status" value="1"/>
</dbReference>
<dbReference type="InterPro" id="IPR008284">
    <property type="entry name" value="MoCF_biosynth_CS"/>
</dbReference>
<dbReference type="Gene3D" id="2.170.190.11">
    <property type="entry name" value="Molybdopterin biosynthesis moea protein, domain 3"/>
    <property type="match status" value="1"/>
</dbReference>
<dbReference type="GO" id="GO:0005829">
    <property type="term" value="C:cytosol"/>
    <property type="evidence" value="ECO:0007669"/>
    <property type="project" value="TreeGrafter"/>
</dbReference>
<dbReference type="FunFam" id="3.40.980.10:FF:000004">
    <property type="entry name" value="Molybdopterin molybdenumtransferase"/>
    <property type="match status" value="1"/>
</dbReference>
<dbReference type="GO" id="GO:0046872">
    <property type="term" value="F:metal ion binding"/>
    <property type="evidence" value="ECO:0007669"/>
    <property type="project" value="UniProtKB-UniRule"/>
</dbReference>
<dbReference type="KEGG" id="bbh:BN112_2133"/>
<dbReference type="InterPro" id="IPR001453">
    <property type="entry name" value="MoaB/Mog_dom"/>
</dbReference>
<evidence type="ECO:0000256" key="8">
    <source>
        <dbReference type="ARBA" id="ARBA00022842"/>
    </source>
</evidence>
<keyword evidence="6 11" id="KW-0808">Transferase</keyword>
<comment type="function">
    <text evidence="2 11">Catalyzes the insertion of molybdate into adenylated molybdopterin with the concomitant release of AMP.</text>
</comment>
<evidence type="ECO:0000313" key="13">
    <source>
        <dbReference type="EMBL" id="CCJ54050.1"/>
    </source>
</evidence>
<evidence type="ECO:0000256" key="7">
    <source>
        <dbReference type="ARBA" id="ARBA00022723"/>
    </source>
</evidence>
<dbReference type="RefSeq" id="WP_015064344.1">
    <property type="nucleotide sequence ID" value="NC_019382.1"/>
</dbReference>
<evidence type="ECO:0000313" key="14">
    <source>
        <dbReference type="Proteomes" id="UP000007564"/>
    </source>
</evidence>
<keyword evidence="9 11" id="KW-0501">Molybdenum cofactor biosynthesis</keyword>
<dbReference type="Gene3D" id="3.40.980.10">
    <property type="entry name" value="MoaB/Mog-like domain"/>
    <property type="match status" value="1"/>
</dbReference>
<dbReference type="NCBIfam" id="TIGR00177">
    <property type="entry name" value="molyb_syn"/>
    <property type="match status" value="1"/>
</dbReference>
<dbReference type="OrthoDB" id="9804758at2"/>
<dbReference type="InterPro" id="IPR038987">
    <property type="entry name" value="MoeA-like"/>
</dbReference>
<keyword evidence="8 11" id="KW-0460">Magnesium</keyword>
<protein>
    <recommendedName>
        <fullName evidence="11">Molybdopterin molybdenumtransferase</fullName>
        <ecNumber evidence="11">2.10.1.1</ecNumber>
    </recommendedName>
</protein>
<dbReference type="GO" id="GO:0006777">
    <property type="term" value="P:Mo-molybdopterin cofactor biosynthetic process"/>
    <property type="evidence" value="ECO:0007669"/>
    <property type="project" value="UniProtKB-UniRule"/>
</dbReference>
<dbReference type="InterPro" id="IPR036688">
    <property type="entry name" value="MoeA_C_domain_IV_sf"/>
</dbReference>
<evidence type="ECO:0000259" key="12">
    <source>
        <dbReference type="SMART" id="SM00852"/>
    </source>
</evidence>
<evidence type="ECO:0000256" key="10">
    <source>
        <dbReference type="ARBA" id="ARBA00047317"/>
    </source>
</evidence>
<accession>A0A0C6P609</accession>
<evidence type="ECO:0000256" key="1">
    <source>
        <dbReference type="ARBA" id="ARBA00001946"/>
    </source>
</evidence>
<evidence type="ECO:0000256" key="3">
    <source>
        <dbReference type="ARBA" id="ARBA00005046"/>
    </source>
</evidence>
<evidence type="ECO:0000256" key="4">
    <source>
        <dbReference type="ARBA" id="ARBA00010763"/>
    </source>
</evidence>
<dbReference type="CDD" id="cd00887">
    <property type="entry name" value="MoeA"/>
    <property type="match status" value="1"/>
</dbReference>
<name>A0A0C6P609_BORBO</name>
<proteinExistence type="inferred from homology"/>
<dbReference type="Pfam" id="PF03453">
    <property type="entry name" value="MoeA_N"/>
    <property type="match status" value="1"/>
</dbReference>
<comment type="pathway">
    <text evidence="3 11">Cofactor biosynthesis; molybdopterin biosynthesis.</text>
</comment>
<reference evidence="13 14" key="1">
    <citation type="journal article" date="2012" name="BMC Genomics">
        <title>Comparative genomics of the classical Bordetella subspecies: the evolution and exchange of virulence-associated diversity amongst closely related pathogens.</title>
        <authorList>
            <person name="Park J."/>
            <person name="Zhang Y."/>
            <person name="Buboltz A.M."/>
            <person name="Zhang X."/>
            <person name="Schuster S.C."/>
            <person name="Ahuja U."/>
            <person name="Liu M."/>
            <person name="Miller J.F."/>
            <person name="Sebaihia M."/>
            <person name="Bentley S.D."/>
            <person name="Parkhill J."/>
            <person name="Harvill E.T."/>
        </authorList>
    </citation>
    <scope>NUCLEOTIDE SEQUENCE [LARGE SCALE GENOMIC DNA]</scope>
    <source>
        <strain evidence="13 14">253</strain>
    </source>
</reference>
<evidence type="ECO:0000256" key="11">
    <source>
        <dbReference type="RuleBase" id="RU365090"/>
    </source>
</evidence>
<gene>
    <name evidence="13" type="primary">moeA</name>
    <name evidence="13" type="ORF">BN112_2133</name>
</gene>
<dbReference type="SUPFAM" id="SSF63882">
    <property type="entry name" value="MoeA N-terminal region -like"/>
    <property type="match status" value="1"/>
</dbReference>
<keyword evidence="7 11" id="KW-0479">Metal-binding</keyword>
<dbReference type="SUPFAM" id="SSF63867">
    <property type="entry name" value="MoeA C-terminal domain-like"/>
    <property type="match status" value="1"/>
</dbReference>
<comment type="catalytic activity">
    <reaction evidence="10">
        <text>adenylyl-molybdopterin + molybdate = Mo-molybdopterin + AMP + H(+)</text>
        <dbReference type="Rhea" id="RHEA:35047"/>
        <dbReference type="ChEBI" id="CHEBI:15378"/>
        <dbReference type="ChEBI" id="CHEBI:36264"/>
        <dbReference type="ChEBI" id="CHEBI:62727"/>
        <dbReference type="ChEBI" id="CHEBI:71302"/>
        <dbReference type="ChEBI" id="CHEBI:456215"/>
        <dbReference type="EC" id="2.10.1.1"/>
    </reaction>
</comment>
<dbReference type="EMBL" id="HE965806">
    <property type="protein sequence ID" value="CCJ54050.1"/>
    <property type="molecule type" value="Genomic_DNA"/>
</dbReference>
<evidence type="ECO:0000256" key="6">
    <source>
        <dbReference type="ARBA" id="ARBA00022679"/>
    </source>
</evidence>
<dbReference type="Proteomes" id="UP000007564">
    <property type="component" value="Chromosome"/>
</dbReference>
<organism evidence="13 14">
    <name type="scientific">Bordetella bronchiseptica 253</name>
    <dbReference type="NCBI Taxonomy" id="568707"/>
    <lineage>
        <taxon>Bacteria</taxon>
        <taxon>Pseudomonadati</taxon>
        <taxon>Pseudomonadota</taxon>
        <taxon>Betaproteobacteria</taxon>
        <taxon>Burkholderiales</taxon>
        <taxon>Alcaligenaceae</taxon>
        <taxon>Bordetella</taxon>
    </lineage>
</organism>
<dbReference type="SUPFAM" id="SSF53218">
    <property type="entry name" value="Molybdenum cofactor biosynthesis proteins"/>
    <property type="match status" value="1"/>
</dbReference>
<dbReference type="AlphaFoldDB" id="A0A0C6P609"/>
<dbReference type="PANTHER" id="PTHR10192:SF5">
    <property type="entry name" value="GEPHYRIN"/>
    <property type="match status" value="1"/>
</dbReference>
<dbReference type="Pfam" id="PF03454">
    <property type="entry name" value="MoeA_C"/>
    <property type="match status" value="1"/>
</dbReference>
<dbReference type="InterPro" id="IPR005111">
    <property type="entry name" value="MoeA_C_domain_IV"/>
</dbReference>
<dbReference type="InterPro" id="IPR036425">
    <property type="entry name" value="MoaB/Mog-like_dom_sf"/>
</dbReference>
<dbReference type="HOGENOM" id="CLU_010186_7_2_4"/>
<sequence length="401" mass="42709">MLEFDQAQQLLAQAGEPVAGIEHVALEQADGRVLASDLAATVDLPPADNSAMDGYAIRLADYRAGARMPIQQRAYAGDMPQALVPGQATRLFTGSLIPAGADTVVMQEDAREADGQVEITQAPALGQWIRKRGDGTTAGRPLLAAGTLLHAGHVGLLGTQGLASIPVRARLRIGVLTTGDELVAPGQPRAAQQIYNSNGPMLAALVRGMGAQVSHVLHARDDEDALRAALRTLLSDSDLVLSSGGVSVGERDLVKPVLESLGGELGLWKVRMKPGKPVALAHIDGKPVVCLPGNPVSSYAVFALLVSPLVRRMQGRVELYPAVSRLPLRTERPRQDSREEFLRVQWRATEDGAGELQPFGNQDSAIITSVPWSTGLARLPAGVPVNDGERVGYYDLRHWLT</sequence>
<evidence type="ECO:0000256" key="5">
    <source>
        <dbReference type="ARBA" id="ARBA00022505"/>
    </source>
</evidence>
<feature type="domain" description="MoaB/Mog" evidence="12">
    <location>
        <begin position="174"/>
        <end position="312"/>
    </location>
</feature>
<keyword evidence="5 11" id="KW-0500">Molybdenum</keyword>
<comment type="cofactor">
    <cofactor evidence="1 11">
        <name>Mg(2+)</name>
        <dbReference type="ChEBI" id="CHEBI:18420"/>
    </cofactor>
</comment>
<evidence type="ECO:0000256" key="9">
    <source>
        <dbReference type="ARBA" id="ARBA00023150"/>
    </source>
</evidence>
<dbReference type="InterPro" id="IPR005110">
    <property type="entry name" value="MoeA_linker/N"/>
</dbReference>
<dbReference type="Gene3D" id="3.90.105.10">
    <property type="entry name" value="Molybdopterin biosynthesis moea protein, domain 2"/>
    <property type="match status" value="1"/>
</dbReference>
<dbReference type="PROSITE" id="PS01079">
    <property type="entry name" value="MOCF_BIOSYNTHESIS_2"/>
    <property type="match status" value="1"/>
</dbReference>
<dbReference type="Gene3D" id="2.40.340.10">
    <property type="entry name" value="MoeA, C-terminal, domain IV"/>
    <property type="match status" value="1"/>
</dbReference>
<comment type="similarity">
    <text evidence="4 11">Belongs to the MoeA family.</text>
</comment>
<evidence type="ECO:0000256" key="2">
    <source>
        <dbReference type="ARBA" id="ARBA00002901"/>
    </source>
</evidence>
<dbReference type="EC" id="2.10.1.1" evidence="11"/>
<dbReference type="NCBIfam" id="NF045515">
    <property type="entry name" value="Glp_gephyrin"/>
    <property type="match status" value="1"/>
</dbReference>